<protein>
    <submittedName>
        <fullName evidence="1">Uncharacterized protein</fullName>
    </submittedName>
</protein>
<gene>
    <name evidence="1" type="ORF">MVEN_02091400</name>
</gene>
<sequence length="154" mass="17948">MSPAFARTSKYFVFVFLIFLLFALNLTAKHNYLFLRRCTRPLQYTTGRSRTDPVQSPKVLRFHPLEPRLSHRQDLLKRKRDGDDDDECQQRISLKRSALLAPWPSPPTDSMIISDRHTATRVRTNRTRNPKSNVSQLDTIKYEPNAIQNTVHSP</sequence>
<reference evidence="1" key="1">
    <citation type="submission" date="2020-05" db="EMBL/GenBank/DDBJ databases">
        <title>Mycena genomes resolve the evolution of fungal bioluminescence.</title>
        <authorList>
            <person name="Tsai I.J."/>
        </authorList>
    </citation>
    <scope>NUCLEOTIDE SEQUENCE</scope>
    <source>
        <strain evidence="1">CCC161011</strain>
    </source>
</reference>
<evidence type="ECO:0000313" key="1">
    <source>
        <dbReference type="EMBL" id="KAF7338649.1"/>
    </source>
</evidence>
<organism evidence="1 2">
    <name type="scientific">Mycena venus</name>
    <dbReference type="NCBI Taxonomy" id="2733690"/>
    <lineage>
        <taxon>Eukaryota</taxon>
        <taxon>Fungi</taxon>
        <taxon>Dikarya</taxon>
        <taxon>Basidiomycota</taxon>
        <taxon>Agaricomycotina</taxon>
        <taxon>Agaricomycetes</taxon>
        <taxon>Agaricomycetidae</taxon>
        <taxon>Agaricales</taxon>
        <taxon>Marasmiineae</taxon>
        <taxon>Mycenaceae</taxon>
        <taxon>Mycena</taxon>
    </lineage>
</organism>
<name>A0A8H7CI84_9AGAR</name>
<accession>A0A8H7CI84</accession>
<comment type="caution">
    <text evidence="1">The sequence shown here is derived from an EMBL/GenBank/DDBJ whole genome shotgun (WGS) entry which is preliminary data.</text>
</comment>
<dbReference type="Proteomes" id="UP000620124">
    <property type="component" value="Unassembled WGS sequence"/>
</dbReference>
<keyword evidence="2" id="KW-1185">Reference proteome</keyword>
<proteinExistence type="predicted"/>
<dbReference type="AlphaFoldDB" id="A0A8H7CI84"/>
<evidence type="ECO:0000313" key="2">
    <source>
        <dbReference type="Proteomes" id="UP000620124"/>
    </source>
</evidence>
<dbReference type="EMBL" id="JACAZI010000021">
    <property type="protein sequence ID" value="KAF7338649.1"/>
    <property type="molecule type" value="Genomic_DNA"/>
</dbReference>